<dbReference type="AlphaFoldDB" id="A0A1B9BZG8"/>
<reference evidence="2 3" key="1">
    <citation type="submission" date="2016-07" db="EMBL/GenBank/DDBJ databases">
        <title>Draft genome of a psychrotolerant acidophile Acidithiobacillus ferrivorans strain YL15.</title>
        <authorList>
            <person name="Peng T."/>
            <person name="Ma L."/>
            <person name="Nan M."/>
            <person name="An N."/>
            <person name="Wang M."/>
            <person name="Qiu G."/>
            <person name="Zeng W."/>
        </authorList>
    </citation>
    <scope>NUCLEOTIDE SEQUENCE [LARGE SCALE GENOMIC DNA]</scope>
    <source>
        <strain evidence="2 3">YL15</strain>
    </source>
</reference>
<sequence length="68" mass="7370">MQRSLSRLVNLMLLASFSSALPFAVIAYATVADSTIHNIETGALSPLIVQTGLAWPVMRTPAEAWRGR</sequence>
<dbReference type="EMBL" id="MASQ01000080">
    <property type="protein sequence ID" value="OCB03060.1"/>
    <property type="molecule type" value="Genomic_DNA"/>
</dbReference>
<feature type="chain" id="PRO_5008622969" evidence="1">
    <location>
        <begin position="21"/>
        <end position="68"/>
    </location>
</feature>
<keyword evidence="1" id="KW-0732">Signal</keyword>
<dbReference type="Proteomes" id="UP000093129">
    <property type="component" value="Unassembled WGS sequence"/>
</dbReference>
<evidence type="ECO:0000256" key="1">
    <source>
        <dbReference type="SAM" id="SignalP"/>
    </source>
</evidence>
<comment type="caution">
    <text evidence="2">The sequence shown here is derived from an EMBL/GenBank/DDBJ whole genome shotgun (WGS) entry which is preliminary data.</text>
</comment>
<name>A0A1B9BZG8_9PROT</name>
<evidence type="ECO:0000313" key="2">
    <source>
        <dbReference type="EMBL" id="OCB03060.1"/>
    </source>
</evidence>
<organism evidence="2 3">
    <name type="scientific">Acidithiobacillus ferrivorans</name>
    <dbReference type="NCBI Taxonomy" id="160808"/>
    <lineage>
        <taxon>Bacteria</taxon>
        <taxon>Pseudomonadati</taxon>
        <taxon>Pseudomonadota</taxon>
        <taxon>Acidithiobacillia</taxon>
        <taxon>Acidithiobacillales</taxon>
        <taxon>Acidithiobacillaceae</taxon>
        <taxon>Acidithiobacillus</taxon>
    </lineage>
</organism>
<evidence type="ECO:0000313" key="3">
    <source>
        <dbReference type="Proteomes" id="UP000093129"/>
    </source>
</evidence>
<proteinExistence type="predicted"/>
<feature type="signal peptide" evidence="1">
    <location>
        <begin position="1"/>
        <end position="20"/>
    </location>
</feature>
<protein>
    <submittedName>
        <fullName evidence="2">Uncharacterized protein</fullName>
    </submittedName>
</protein>
<gene>
    <name evidence="2" type="ORF">BBC27_09870</name>
</gene>
<accession>A0A1B9BZG8</accession>